<gene>
    <name evidence="1" type="ORF">PGIGA_G00231850</name>
</gene>
<comment type="caution">
    <text evidence="1">The sequence shown here is derived from an EMBL/GenBank/DDBJ whole genome shotgun (WGS) entry which is preliminary data.</text>
</comment>
<proteinExistence type="predicted"/>
<evidence type="ECO:0000313" key="2">
    <source>
        <dbReference type="Proteomes" id="UP000829447"/>
    </source>
</evidence>
<reference evidence="1 2" key="1">
    <citation type="journal article" date="2022" name="bioRxiv">
        <title>An ancient truncated duplication of the anti-Mullerian hormone receptor type 2 gene is a potential conserved master sex determinant in the Pangasiidae catfish family.</title>
        <authorList>
            <person name="Wen M."/>
            <person name="Pan Q."/>
            <person name="Jouanno E."/>
            <person name="Montfort J."/>
            <person name="Zahm M."/>
            <person name="Cabau C."/>
            <person name="Klopp C."/>
            <person name="Iampietro C."/>
            <person name="Roques C."/>
            <person name="Bouchez O."/>
            <person name="Castinel A."/>
            <person name="Donnadieu C."/>
            <person name="Parrinello H."/>
            <person name="Poncet C."/>
            <person name="Belmonte E."/>
            <person name="Gautier V."/>
            <person name="Avarre J.-C."/>
            <person name="Dugue R."/>
            <person name="Gustiano R."/>
            <person name="Ha T.T.T."/>
            <person name="Campet M."/>
            <person name="Sriphairoj K."/>
            <person name="Ribolli J."/>
            <person name="de Almeida F.L."/>
            <person name="Desvignes T."/>
            <person name="Postlethwait J.H."/>
            <person name="Bucao C.F."/>
            <person name="Robinson-Rechavi M."/>
            <person name="Bobe J."/>
            <person name="Herpin A."/>
            <person name="Guiguen Y."/>
        </authorList>
    </citation>
    <scope>NUCLEOTIDE SEQUENCE [LARGE SCALE GENOMIC DNA]</scope>
    <source>
        <strain evidence="1">YG-Dec2019</strain>
    </source>
</reference>
<evidence type="ECO:0000313" key="1">
    <source>
        <dbReference type="EMBL" id="MCI4379752.1"/>
    </source>
</evidence>
<name>A0ACC5WLK5_PANGG</name>
<dbReference type="EMBL" id="CM040460">
    <property type="protein sequence ID" value="MCI4379752.1"/>
    <property type="molecule type" value="Genomic_DNA"/>
</dbReference>
<dbReference type="Proteomes" id="UP000829447">
    <property type="component" value="Linkage Group LG7"/>
</dbReference>
<keyword evidence="2" id="KW-1185">Reference proteome</keyword>
<sequence length="418" mass="46422">MVQEFHVLRCFSCKTFQVQQVKKSKKWSCKMCGEKQSLIKEYGRGTGADCRRHVQKLNSLRGELLQVENERAWTQWEKEEECEVEVGSGDETQSWEQKGQTQVVSRWSKYVDQKENGPGCDEDEHEEEENIYTDTEQCHQRSNISRKRKKSFTSGAACGRYTGGGDEDTDTARWGARDLPSQPRRHDGTFKSLPQVPRSSTGFPHTSTSQRTDALCDSPAASLGLKHISENTGTCSEFTGADKKSSAELSAKPQPSVPLSSFFAPSFSHQHPSESKLEAKGSKWARFLPSVCVEEDKYEGDSGEDAQYADVDHSALAQSPVMLVATVPHKNTGCMSSGGSEGARLDKVFGVEKVTVFEKLSHCVKGNVFKQPNSPTITSKPVDSQKPVCVQPLPIKRPCPALSFSTLFHTDDDFDDTY</sequence>
<accession>A0ACC5WLK5</accession>
<protein>
    <submittedName>
        <fullName evidence="1">Uncharacterized protein</fullName>
    </submittedName>
</protein>
<organism evidence="1 2">
    <name type="scientific">Pangasianodon gigas</name>
    <name type="common">Mekong giant catfish</name>
    <name type="synonym">Pangasius gigas</name>
    <dbReference type="NCBI Taxonomy" id="30993"/>
    <lineage>
        <taxon>Eukaryota</taxon>
        <taxon>Metazoa</taxon>
        <taxon>Chordata</taxon>
        <taxon>Craniata</taxon>
        <taxon>Vertebrata</taxon>
        <taxon>Euteleostomi</taxon>
        <taxon>Actinopterygii</taxon>
        <taxon>Neopterygii</taxon>
        <taxon>Teleostei</taxon>
        <taxon>Ostariophysi</taxon>
        <taxon>Siluriformes</taxon>
        <taxon>Pangasiidae</taxon>
        <taxon>Pangasianodon</taxon>
    </lineage>
</organism>